<name>A0A7J0E8T6_9ERIC</name>
<dbReference type="Pfam" id="PF18117">
    <property type="entry name" value="EDS1_EP"/>
    <property type="match status" value="1"/>
</dbReference>
<gene>
    <name evidence="2" type="ORF">Acr_02g0010350</name>
</gene>
<dbReference type="OrthoDB" id="438440at2759"/>
<organism evidence="2 3">
    <name type="scientific">Actinidia rufa</name>
    <dbReference type="NCBI Taxonomy" id="165716"/>
    <lineage>
        <taxon>Eukaryota</taxon>
        <taxon>Viridiplantae</taxon>
        <taxon>Streptophyta</taxon>
        <taxon>Embryophyta</taxon>
        <taxon>Tracheophyta</taxon>
        <taxon>Spermatophyta</taxon>
        <taxon>Magnoliopsida</taxon>
        <taxon>eudicotyledons</taxon>
        <taxon>Gunneridae</taxon>
        <taxon>Pentapetalae</taxon>
        <taxon>asterids</taxon>
        <taxon>Ericales</taxon>
        <taxon>Actinidiaceae</taxon>
        <taxon>Actinidia</taxon>
    </lineage>
</organism>
<dbReference type="InterPro" id="IPR041266">
    <property type="entry name" value="EDS1_EP"/>
</dbReference>
<dbReference type="GO" id="GO:0006952">
    <property type="term" value="P:defense response"/>
    <property type="evidence" value="ECO:0007669"/>
    <property type="project" value="InterPro"/>
</dbReference>
<dbReference type="PANTHER" id="PTHR46898">
    <property type="entry name" value="SENESCENCE-ASSOCIATED CARBOXYLESTERASE 101"/>
    <property type="match status" value="1"/>
</dbReference>
<dbReference type="AlphaFoldDB" id="A0A7J0E8T6"/>
<feature type="domain" description="EDS1 EP" evidence="1">
    <location>
        <begin position="181"/>
        <end position="373"/>
    </location>
</feature>
<dbReference type="Proteomes" id="UP000585474">
    <property type="component" value="Unassembled WGS sequence"/>
</dbReference>
<proteinExistence type="predicted"/>
<protein>
    <recommendedName>
        <fullName evidence="1">EDS1 EP domain-containing protein</fullName>
    </recommendedName>
</protein>
<dbReference type="GO" id="GO:0052689">
    <property type="term" value="F:carboxylic ester hydrolase activity"/>
    <property type="evidence" value="ECO:0007669"/>
    <property type="project" value="InterPro"/>
</dbReference>
<accession>A0A7J0E8T6</accession>
<dbReference type="EMBL" id="BJWL01000002">
    <property type="protein sequence ID" value="GFY82795.1"/>
    <property type="molecule type" value="Genomic_DNA"/>
</dbReference>
<comment type="caution">
    <text evidence="2">The sequence shown here is derived from an EMBL/GenBank/DDBJ whole genome shotgun (WGS) entry which is preliminary data.</text>
</comment>
<sequence length="448" mass="52039">MGDKGFQQAILEHPTWNSCFLHVVSNYDPIPKLFASVSHNVLNSTYKPFGTFLWCSNMSCAFFEEPESVLNLIVEMCPYSVGHRSNEIVWYGDVLEKLQRGTICRGVSDIGEWDISLLHAGILIQIEAIKVERSQGQLENDGFSSVIRKIEKKAKDFIACKTNVFDPSKKLNEMKINMTYLEWYKKVSVSRRGYYDVFKNMQSKSREEIVKRKNILTHYWDKMVKEATKMPQKEGQFLHPIWLYGGTYYRRMVEPLDIAEYYRKGKKDYLAAGRSEHYKLLEQWEKHEKPVGHQSKASERNRDCSLTKDSCFWAHVEEAIVSCKLFQDGEKCTRKERESSQENLVKFENYVMDLITDYAVSPEIFLKQSSFMKCVELSRVVPCLQVGVDSSKWLEAHYKVSGGSVFHILGLKNWSRSPRTQTLDFQNATGSERRFEVILSWISSSLFI</sequence>
<reference evidence="2 3" key="1">
    <citation type="submission" date="2019-07" db="EMBL/GenBank/DDBJ databases">
        <title>De Novo Assembly of kiwifruit Actinidia rufa.</title>
        <authorList>
            <person name="Sugita-Konishi S."/>
            <person name="Sato K."/>
            <person name="Mori E."/>
            <person name="Abe Y."/>
            <person name="Kisaki G."/>
            <person name="Hamano K."/>
            <person name="Suezawa K."/>
            <person name="Otani M."/>
            <person name="Fukuda T."/>
            <person name="Manabe T."/>
            <person name="Gomi K."/>
            <person name="Tabuchi M."/>
            <person name="Akimitsu K."/>
            <person name="Kataoka I."/>
        </authorList>
    </citation>
    <scope>NUCLEOTIDE SEQUENCE [LARGE SCALE GENOMIC DNA]</scope>
    <source>
        <strain evidence="3">cv. Fuchu</strain>
    </source>
</reference>
<keyword evidence="3" id="KW-1185">Reference proteome</keyword>
<evidence type="ECO:0000313" key="3">
    <source>
        <dbReference type="Proteomes" id="UP000585474"/>
    </source>
</evidence>
<dbReference type="PANTHER" id="PTHR46898:SF3">
    <property type="entry name" value="FUNGAL LIPASE-LIKE DOMAIN-CONTAINING PROTEIN"/>
    <property type="match status" value="1"/>
</dbReference>
<evidence type="ECO:0000259" key="1">
    <source>
        <dbReference type="Pfam" id="PF18117"/>
    </source>
</evidence>
<evidence type="ECO:0000313" key="2">
    <source>
        <dbReference type="EMBL" id="GFY82795.1"/>
    </source>
</evidence>
<dbReference type="InterPro" id="IPR044603">
    <property type="entry name" value="SAG101-like"/>
</dbReference>